<feature type="signal peptide" evidence="2">
    <location>
        <begin position="1"/>
        <end position="28"/>
    </location>
</feature>
<feature type="region of interest" description="Disordered" evidence="1">
    <location>
        <begin position="34"/>
        <end position="56"/>
    </location>
</feature>
<dbReference type="Proteomes" id="UP000011740">
    <property type="component" value="Unassembled WGS sequence"/>
</dbReference>
<keyword evidence="2" id="KW-0732">Signal</keyword>
<reference evidence="3 4" key="1">
    <citation type="journal article" date="2013" name="Genome Announc.">
        <title>Whole-Genome Shotgun Assembly and Analysis of the Genome of Streptomyces mobaraensis DSM 40847, a Strain for Industrial Production of Microbial Transglutaminase.</title>
        <authorList>
            <person name="Yang H."/>
            <person name="He T."/>
            <person name="Wu W."/>
            <person name="Zhu W."/>
            <person name="Lu B."/>
            <person name="Sun W."/>
        </authorList>
    </citation>
    <scope>NUCLEOTIDE SEQUENCE [LARGE SCALE GENOMIC DNA]</scope>
    <source>
        <strain evidence="3 4">DSM 40847</strain>
    </source>
</reference>
<organism evidence="3 4">
    <name type="scientific">Streptomyces mobaraensis (strain ATCC 29032 / DSM 40847 / JCM 4168 / NBRC 13819 / NCIMB 11159 / IPCR 16-22)</name>
    <dbReference type="NCBI Taxonomy" id="1223523"/>
    <lineage>
        <taxon>Bacteria</taxon>
        <taxon>Bacillati</taxon>
        <taxon>Actinomycetota</taxon>
        <taxon>Actinomycetes</taxon>
        <taxon>Kitasatosporales</taxon>
        <taxon>Streptomycetaceae</taxon>
        <taxon>Streptomyces</taxon>
    </lineage>
</organism>
<evidence type="ECO:0008006" key="5">
    <source>
        <dbReference type="Google" id="ProtNLM"/>
    </source>
</evidence>
<evidence type="ECO:0000313" key="3">
    <source>
        <dbReference type="EMBL" id="EMF00169.1"/>
    </source>
</evidence>
<evidence type="ECO:0000256" key="1">
    <source>
        <dbReference type="SAM" id="MobiDB-lite"/>
    </source>
</evidence>
<feature type="chain" id="PRO_5043892945" description="Secreted protein" evidence="2">
    <location>
        <begin position="29"/>
        <end position="215"/>
    </location>
</feature>
<sequence length="215" mass="21085">MDALRRTGLLTATALCAALATVPALALADSPPAAHAPAVAPAAPPVPAGAPVPSGSPAPGAVALSAAPLPVAEAEAAGNTEALRRVAADALRVLDQDSIGQRAAEAAAACGAVRSPSAEQRRACDAVRERLDVLIAARTGLREQAAAAAPDRAAVARIVADAQRVRDELAPRAADGTGDADGGLLSLVTKLLGVLANLTTGLIGTLTGLVTGLFG</sequence>
<proteinExistence type="predicted"/>
<dbReference type="AlphaFoldDB" id="M3A500"/>
<evidence type="ECO:0000256" key="2">
    <source>
        <dbReference type="SAM" id="SignalP"/>
    </source>
</evidence>
<accession>M3A500</accession>
<evidence type="ECO:0000313" key="4">
    <source>
        <dbReference type="Proteomes" id="UP000011740"/>
    </source>
</evidence>
<comment type="caution">
    <text evidence="3">The sequence shown here is derived from an EMBL/GenBank/DDBJ whole genome shotgun (WGS) entry which is preliminary data.</text>
</comment>
<feature type="compositionally biased region" description="Pro residues" evidence="1">
    <location>
        <begin position="42"/>
        <end position="56"/>
    </location>
</feature>
<dbReference type="PATRIC" id="fig|1223523.3.peg.2619"/>
<name>M3A500_STRM1</name>
<gene>
    <name evidence="3" type="ORF">H340_12827</name>
</gene>
<dbReference type="EMBL" id="AORZ01000032">
    <property type="protein sequence ID" value="EMF00169.1"/>
    <property type="molecule type" value="Genomic_DNA"/>
</dbReference>
<protein>
    <recommendedName>
        <fullName evidence="5">Secreted protein</fullName>
    </recommendedName>
</protein>
<dbReference type="RefSeq" id="WP_004944139.1">
    <property type="nucleotide sequence ID" value="NZ_AORZ01000032.1"/>
</dbReference>